<evidence type="ECO:0000313" key="4">
    <source>
        <dbReference type="EMBL" id="OSS53003.1"/>
    </source>
</evidence>
<dbReference type="Pfam" id="PF00107">
    <property type="entry name" value="ADH_zinc_N"/>
    <property type="match status" value="1"/>
</dbReference>
<keyword evidence="5" id="KW-1185">Reference proteome</keyword>
<name>A0A1Y2MA85_EPING</name>
<dbReference type="Gene3D" id="3.90.180.10">
    <property type="entry name" value="Medium-chain alcohol dehydrogenases, catalytic domain"/>
    <property type="match status" value="1"/>
</dbReference>
<dbReference type="PANTHER" id="PTHR48106">
    <property type="entry name" value="QUINONE OXIDOREDUCTASE PIG3-RELATED"/>
    <property type="match status" value="1"/>
</dbReference>
<dbReference type="STRING" id="105696.A0A1Y2MA85"/>
<dbReference type="AlphaFoldDB" id="A0A1Y2MA85"/>
<feature type="domain" description="Alcohol dehydrogenase-like C-terminal" evidence="3">
    <location>
        <begin position="34"/>
        <end position="151"/>
    </location>
</feature>
<sequence length="216" mass="23984">MPLAWITAWETLVERMEIQEGEKAAILIINGAGGVGSVVSQIARRVLKMPVVITTASREETIKFSKDIGAATHTVNHREDLVKQVEELKLEMPLKYVFITHTPTSGYLGPTAKMLAPFGKVCSIVQDEEMPMYGTEFMSKSLTFVWALLGTKPYYGVQPESHGQILERLRELLDDDEVQCHNTQKLTLDENGVREAHGIIEGGKEKGKVALEFGDV</sequence>
<gene>
    <name evidence="4" type="ORF">B5807_02357</name>
</gene>
<protein>
    <recommendedName>
        <fullName evidence="3">Alcohol dehydrogenase-like C-terminal domain-containing protein</fullName>
    </recommendedName>
</protein>
<evidence type="ECO:0000256" key="2">
    <source>
        <dbReference type="ARBA" id="ARBA00023002"/>
    </source>
</evidence>
<dbReference type="GO" id="GO:0016651">
    <property type="term" value="F:oxidoreductase activity, acting on NAD(P)H"/>
    <property type="evidence" value="ECO:0007669"/>
    <property type="project" value="TreeGrafter"/>
</dbReference>
<dbReference type="InterPro" id="IPR036291">
    <property type="entry name" value="NAD(P)-bd_dom_sf"/>
</dbReference>
<evidence type="ECO:0000313" key="5">
    <source>
        <dbReference type="Proteomes" id="UP000193240"/>
    </source>
</evidence>
<dbReference type="InParanoid" id="A0A1Y2MA85"/>
<dbReference type="GO" id="GO:0070402">
    <property type="term" value="F:NADPH binding"/>
    <property type="evidence" value="ECO:0007669"/>
    <property type="project" value="TreeGrafter"/>
</dbReference>
<proteinExistence type="predicted"/>
<dbReference type="Proteomes" id="UP000193240">
    <property type="component" value="Unassembled WGS sequence"/>
</dbReference>
<evidence type="ECO:0000256" key="1">
    <source>
        <dbReference type="ARBA" id="ARBA00022857"/>
    </source>
</evidence>
<evidence type="ECO:0000259" key="3">
    <source>
        <dbReference type="Pfam" id="PF00107"/>
    </source>
</evidence>
<dbReference type="OMA" id="YHVVDER"/>
<organism evidence="4 5">
    <name type="scientific">Epicoccum nigrum</name>
    <name type="common">Soil fungus</name>
    <name type="synonym">Epicoccum purpurascens</name>
    <dbReference type="NCBI Taxonomy" id="105696"/>
    <lineage>
        <taxon>Eukaryota</taxon>
        <taxon>Fungi</taxon>
        <taxon>Dikarya</taxon>
        <taxon>Ascomycota</taxon>
        <taxon>Pezizomycotina</taxon>
        <taxon>Dothideomycetes</taxon>
        <taxon>Pleosporomycetidae</taxon>
        <taxon>Pleosporales</taxon>
        <taxon>Pleosporineae</taxon>
        <taxon>Didymellaceae</taxon>
        <taxon>Epicoccum</taxon>
    </lineage>
</organism>
<reference evidence="4 5" key="1">
    <citation type="journal article" date="2017" name="Genome Announc.">
        <title>Genome sequence of the saprophytic ascomycete Epicoccum nigrum ICMP 19927 strain isolated from New Zealand.</title>
        <authorList>
            <person name="Fokin M."/>
            <person name="Fleetwood D."/>
            <person name="Weir B.S."/>
            <person name="Villas-Boas S.G."/>
        </authorList>
    </citation>
    <scope>NUCLEOTIDE SEQUENCE [LARGE SCALE GENOMIC DNA]</scope>
    <source>
        <strain evidence="4 5">ICMP 19927</strain>
    </source>
</reference>
<dbReference type="PANTHER" id="PTHR48106:SF18">
    <property type="entry name" value="QUINONE OXIDOREDUCTASE PIG3"/>
    <property type="match status" value="1"/>
</dbReference>
<dbReference type="SUPFAM" id="SSF51735">
    <property type="entry name" value="NAD(P)-binding Rossmann-fold domains"/>
    <property type="match status" value="1"/>
</dbReference>
<dbReference type="Gene3D" id="3.40.50.720">
    <property type="entry name" value="NAD(P)-binding Rossmann-like Domain"/>
    <property type="match status" value="1"/>
</dbReference>
<keyword evidence="1" id="KW-0521">NADP</keyword>
<dbReference type="InterPro" id="IPR013149">
    <property type="entry name" value="ADH-like_C"/>
</dbReference>
<dbReference type="EMBL" id="KZ107839">
    <property type="protein sequence ID" value="OSS53003.1"/>
    <property type="molecule type" value="Genomic_DNA"/>
</dbReference>
<accession>A0A1Y2MA85</accession>
<keyword evidence="2" id="KW-0560">Oxidoreductase</keyword>